<dbReference type="AlphaFoldDB" id="A0A2I1GAQ2"/>
<evidence type="ECO:0000313" key="2">
    <source>
        <dbReference type="Proteomes" id="UP000234323"/>
    </source>
</evidence>
<keyword evidence="2" id="KW-1185">Reference proteome</keyword>
<organism evidence="1 2">
    <name type="scientific">Rhizophagus irregularis</name>
    <dbReference type="NCBI Taxonomy" id="588596"/>
    <lineage>
        <taxon>Eukaryota</taxon>
        <taxon>Fungi</taxon>
        <taxon>Fungi incertae sedis</taxon>
        <taxon>Mucoromycota</taxon>
        <taxon>Glomeromycotina</taxon>
        <taxon>Glomeromycetes</taxon>
        <taxon>Glomerales</taxon>
        <taxon>Glomeraceae</taxon>
        <taxon>Rhizophagus</taxon>
    </lineage>
</organism>
<proteinExistence type="predicted"/>
<dbReference type="VEuPathDB" id="FungiDB:RhiirA1_449870"/>
<sequence>MKHYMDKGIPIEMIVLLLRKGVFPYEYIDSYEKFKETSITPIEKFHGVLKRKITPKDYKHAEKVLNEFKCKNLGKVKVELFTDMEMHDFAEKARRGGITMAYEEELYSDKIFIMNFGSCLLKSIPEEEMIISCRLKDDSSESSVSSASSVICDIPKKKQVNIAKNKE</sequence>
<name>A0A2I1GAQ2_9GLOM</name>
<reference evidence="1 2" key="1">
    <citation type="submission" date="2015-10" db="EMBL/GenBank/DDBJ databases">
        <title>Genome analyses suggest a sexual origin of heterokaryosis in a supposedly ancient asexual fungus.</title>
        <authorList>
            <person name="Ropars J."/>
            <person name="Sedzielewska K."/>
            <person name="Noel J."/>
            <person name="Charron P."/>
            <person name="Farinelli L."/>
            <person name="Marton T."/>
            <person name="Kruger M."/>
            <person name="Pelin A."/>
            <person name="Brachmann A."/>
            <person name="Corradi N."/>
        </authorList>
    </citation>
    <scope>NUCLEOTIDE SEQUENCE [LARGE SCALE GENOMIC DNA]</scope>
    <source>
        <strain evidence="1 2">A4</strain>
    </source>
</reference>
<dbReference type="Proteomes" id="UP000234323">
    <property type="component" value="Unassembled WGS sequence"/>
</dbReference>
<comment type="caution">
    <text evidence="1">The sequence shown here is derived from an EMBL/GenBank/DDBJ whole genome shotgun (WGS) entry which is preliminary data.</text>
</comment>
<accession>A0A2I1GAQ2</accession>
<gene>
    <name evidence="1" type="ORF">RhiirA4_457748</name>
</gene>
<evidence type="ECO:0000313" key="1">
    <source>
        <dbReference type="EMBL" id="PKY43693.1"/>
    </source>
</evidence>
<dbReference type="EMBL" id="LLXI01000270">
    <property type="protein sequence ID" value="PKY43693.1"/>
    <property type="molecule type" value="Genomic_DNA"/>
</dbReference>
<protein>
    <submittedName>
        <fullName evidence="1">Uncharacterized protein</fullName>
    </submittedName>
</protein>